<evidence type="ECO:0000256" key="6">
    <source>
        <dbReference type="ARBA" id="ARBA00023136"/>
    </source>
</evidence>
<reference evidence="9 10" key="1">
    <citation type="submission" date="2017-03" db="EMBL/GenBank/DDBJ databases">
        <title>Complete genome sequence of Paenibacillus Kribbensis producing bioflocculants.</title>
        <authorList>
            <person name="Lee H.-G."/>
            <person name="Oh H.-M."/>
        </authorList>
    </citation>
    <scope>NUCLEOTIDE SEQUENCE [LARGE SCALE GENOMIC DNA]</scope>
    <source>
        <strain evidence="9 10">AM49</strain>
    </source>
</reference>
<gene>
    <name evidence="9" type="ORF">B4V02_06210</name>
</gene>
<accession>A0A222WIQ8</accession>
<evidence type="ECO:0000313" key="9">
    <source>
        <dbReference type="EMBL" id="ASR46297.1"/>
    </source>
</evidence>
<dbReference type="KEGG" id="pkb:B4V02_06210"/>
<keyword evidence="5 7" id="KW-1133">Transmembrane helix</keyword>
<keyword evidence="3" id="KW-1003">Cell membrane</keyword>
<dbReference type="Pfam" id="PF04239">
    <property type="entry name" value="DUF421"/>
    <property type="match status" value="1"/>
</dbReference>
<feature type="transmembrane region" description="Helical" evidence="7">
    <location>
        <begin position="65"/>
        <end position="82"/>
    </location>
</feature>
<dbReference type="EMBL" id="CP020028">
    <property type="protein sequence ID" value="ASR46297.1"/>
    <property type="molecule type" value="Genomic_DNA"/>
</dbReference>
<evidence type="ECO:0000256" key="4">
    <source>
        <dbReference type="ARBA" id="ARBA00022692"/>
    </source>
</evidence>
<dbReference type="InterPro" id="IPR023090">
    <property type="entry name" value="UPF0702_alpha/beta_dom_sf"/>
</dbReference>
<evidence type="ECO:0000256" key="3">
    <source>
        <dbReference type="ARBA" id="ARBA00022475"/>
    </source>
</evidence>
<feature type="domain" description="YetF C-terminal" evidence="8">
    <location>
        <begin position="83"/>
        <end position="242"/>
    </location>
</feature>
<name>A0A222WIQ8_9BACL</name>
<sequence length="259" mass="29935">MSHDIFAHIFRTLLMYFIVYLVMRLMGKREIGKLSVFDLVISIMIAEIAVFSLEDIKRPLYEGLIPLGVLLVLQIGISYFSLKSRRLRLLFDGRPSVLYSNGQLNKDEMAKQRYNLDDLLLQLREQNFESLDEVECVILETTGKLTVVAKDEKDGDAELDKMRQDLSQRNLTNIEQQVEKVHPTPQIGGKFRYEGLPVPLIMDGKVLDRNLERMDMNRFWLKNQIQAKGHKDFKDVFLCTVNHRGHVYVTPPAFGESSD</sequence>
<keyword evidence="6 7" id="KW-0472">Membrane</keyword>
<evidence type="ECO:0000256" key="2">
    <source>
        <dbReference type="ARBA" id="ARBA00006448"/>
    </source>
</evidence>
<dbReference type="OrthoDB" id="1682423at2"/>
<comment type="similarity">
    <text evidence="2">Belongs to the UPF0702 family.</text>
</comment>
<dbReference type="AlphaFoldDB" id="A0A222WIQ8"/>
<feature type="transmembrane region" description="Helical" evidence="7">
    <location>
        <begin position="6"/>
        <end position="23"/>
    </location>
</feature>
<protein>
    <recommendedName>
        <fullName evidence="8">YetF C-terminal domain-containing protein</fullName>
    </recommendedName>
</protein>
<evidence type="ECO:0000256" key="5">
    <source>
        <dbReference type="ARBA" id="ARBA00022989"/>
    </source>
</evidence>
<dbReference type="PANTHER" id="PTHR34582:SF6">
    <property type="entry name" value="UPF0702 TRANSMEMBRANE PROTEIN YCAP"/>
    <property type="match status" value="1"/>
</dbReference>
<keyword evidence="10" id="KW-1185">Reference proteome</keyword>
<organism evidence="9 10">
    <name type="scientific">Paenibacillus kribbensis</name>
    <dbReference type="NCBI Taxonomy" id="172713"/>
    <lineage>
        <taxon>Bacteria</taxon>
        <taxon>Bacillati</taxon>
        <taxon>Bacillota</taxon>
        <taxon>Bacilli</taxon>
        <taxon>Bacillales</taxon>
        <taxon>Paenibacillaceae</taxon>
        <taxon>Paenibacillus</taxon>
    </lineage>
</organism>
<dbReference type="STRING" id="172713.GCA_001705305_02297"/>
<dbReference type="Proteomes" id="UP000214666">
    <property type="component" value="Chromosome"/>
</dbReference>
<dbReference type="PANTHER" id="PTHR34582">
    <property type="entry name" value="UPF0702 TRANSMEMBRANE PROTEIN YCAP"/>
    <property type="match status" value="1"/>
</dbReference>
<evidence type="ECO:0000259" key="8">
    <source>
        <dbReference type="Pfam" id="PF04239"/>
    </source>
</evidence>
<dbReference type="InterPro" id="IPR007353">
    <property type="entry name" value="DUF421"/>
</dbReference>
<evidence type="ECO:0000256" key="1">
    <source>
        <dbReference type="ARBA" id="ARBA00004651"/>
    </source>
</evidence>
<evidence type="ECO:0000256" key="7">
    <source>
        <dbReference type="SAM" id="Phobius"/>
    </source>
</evidence>
<dbReference type="RefSeq" id="WP_094154120.1">
    <property type="nucleotide sequence ID" value="NZ_CP020028.1"/>
</dbReference>
<proteinExistence type="inferred from homology"/>
<evidence type="ECO:0000313" key="10">
    <source>
        <dbReference type="Proteomes" id="UP000214666"/>
    </source>
</evidence>
<dbReference type="Gene3D" id="3.30.240.20">
    <property type="entry name" value="bsu07140 like domains"/>
    <property type="match status" value="2"/>
</dbReference>
<dbReference type="GO" id="GO:0005886">
    <property type="term" value="C:plasma membrane"/>
    <property type="evidence" value="ECO:0007669"/>
    <property type="project" value="UniProtKB-SubCell"/>
</dbReference>
<keyword evidence="4 7" id="KW-0812">Transmembrane</keyword>
<feature type="transmembrane region" description="Helical" evidence="7">
    <location>
        <begin position="35"/>
        <end position="53"/>
    </location>
</feature>
<comment type="subcellular location">
    <subcellularLocation>
        <location evidence="1">Cell membrane</location>
        <topology evidence="1">Multi-pass membrane protein</topology>
    </subcellularLocation>
</comment>